<accession>A0A835JXC7</accession>
<reference evidence="1 2" key="1">
    <citation type="submission" date="2020-10" db="EMBL/GenBank/DDBJ databases">
        <title>Plant Genome Project.</title>
        <authorList>
            <person name="Zhang R.-G."/>
        </authorList>
    </citation>
    <scope>NUCLEOTIDE SEQUENCE [LARGE SCALE GENOMIC DNA]</scope>
    <source>
        <strain evidence="1">FAFU-HL-1</strain>
        <tissue evidence="1">Leaf</tissue>
    </source>
</reference>
<organism evidence="1 2">
    <name type="scientific">Salix dunnii</name>
    <dbReference type="NCBI Taxonomy" id="1413687"/>
    <lineage>
        <taxon>Eukaryota</taxon>
        <taxon>Viridiplantae</taxon>
        <taxon>Streptophyta</taxon>
        <taxon>Embryophyta</taxon>
        <taxon>Tracheophyta</taxon>
        <taxon>Spermatophyta</taxon>
        <taxon>Magnoliopsida</taxon>
        <taxon>eudicotyledons</taxon>
        <taxon>Gunneridae</taxon>
        <taxon>Pentapetalae</taxon>
        <taxon>rosids</taxon>
        <taxon>fabids</taxon>
        <taxon>Malpighiales</taxon>
        <taxon>Salicaceae</taxon>
        <taxon>Saliceae</taxon>
        <taxon>Salix</taxon>
    </lineage>
</organism>
<keyword evidence="2" id="KW-1185">Reference proteome</keyword>
<proteinExistence type="predicted"/>
<sequence length="76" mass="8488">MVSFLIVSEEEVKATLTHQDFELLLLATAPVDEEKLTYIESNITEERSRDVDKRGKVGFVLVIGPTVTLRSFSTSS</sequence>
<evidence type="ECO:0000313" key="1">
    <source>
        <dbReference type="EMBL" id="KAF9675385.1"/>
    </source>
</evidence>
<protein>
    <submittedName>
        <fullName evidence="1">Uncharacterized protein</fullName>
    </submittedName>
</protein>
<comment type="caution">
    <text evidence="1">The sequence shown here is derived from an EMBL/GenBank/DDBJ whole genome shotgun (WGS) entry which is preliminary data.</text>
</comment>
<dbReference type="AlphaFoldDB" id="A0A835JXC7"/>
<dbReference type="Proteomes" id="UP000657918">
    <property type="component" value="Unassembled WGS sequence"/>
</dbReference>
<evidence type="ECO:0000313" key="2">
    <source>
        <dbReference type="Proteomes" id="UP000657918"/>
    </source>
</evidence>
<name>A0A835JXC7_9ROSI</name>
<gene>
    <name evidence="1" type="ORF">SADUNF_Sadunf09G0026900</name>
</gene>
<dbReference type="EMBL" id="JADGMS010000009">
    <property type="protein sequence ID" value="KAF9675385.1"/>
    <property type="molecule type" value="Genomic_DNA"/>
</dbReference>